<evidence type="ECO:0000313" key="2">
    <source>
        <dbReference type="EMBL" id="SAL78581.1"/>
    </source>
</evidence>
<sequence>MDTLKFALALEAEGMEPKHASIIAHEMYAIYAHSVLGGKYREIDYGDFDELSARAKAVRDKKQAMEDALRKMNDEMEQEREAREAEQAKWRQEQQAREAESAAAQESIRETTAYLKVRLELNQEQKRLDFVLEHGSPMERDGQFRYHGWPHLGWFKTQRAAIDAAVKYPPEGE</sequence>
<dbReference type="AlphaFoldDB" id="A0A158KDR2"/>
<protein>
    <submittedName>
        <fullName evidence="2">Uncharacterized protein</fullName>
    </submittedName>
</protein>
<evidence type="ECO:0000313" key="3">
    <source>
        <dbReference type="Proteomes" id="UP000054925"/>
    </source>
</evidence>
<dbReference type="OrthoDB" id="9114669at2"/>
<proteinExistence type="predicted"/>
<feature type="compositionally biased region" description="Basic and acidic residues" evidence="1">
    <location>
        <begin position="72"/>
        <end position="100"/>
    </location>
</feature>
<dbReference type="EMBL" id="FCOL02000045">
    <property type="protein sequence ID" value="SAL78581.1"/>
    <property type="molecule type" value="Genomic_DNA"/>
</dbReference>
<organism evidence="2 3">
    <name type="scientific">Caballeronia terrestris</name>
    <dbReference type="NCBI Taxonomy" id="1226301"/>
    <lineage>
        <taxon>Bacteria</taxon>
        <taxon>Pseudomonadati</taxon>
        <taxon>Pseudomonadota</taxon>
        <taxon>Betaproteobacteria</taxon>
        <taxon>Burkholderiales</taxon>
        <taxon>Burkholderiaceae</taxon>
        <taxon>Caballeronia</taxon>
    </lineage>
</organism>
<evidence type="ECO:0000256" key="1">
    <source>
        <dbReference type="SAM" id="MobiDB-lite"/>
    </source>
</evidence>
<name>A0A158KDR2_9BURK</name>
<keyword evidence="3" id="KW-1185">Reference proteome</keyword>
<dbReference type="Proteomes" id="UP000054925">
    <property type="component" value="Unassembled WGS sequence"/>
</dbReference>
<accession>A0A158KDR2</accession>
<feature type="region of interest" description="Disordered" evidence="1">
    <location>
        <begin position="72"/>
        <end position="105"/>
    </location>
</feature>
<dbReference type="RefSeq" id="WP_087659145.1">
    <property type="nucleotide sequence ID" value="NZ_FCOL02000045.1"/>
</dbReference>
<reference evidence="2" key="1">
    <citation type="submission" date="2016-01" db="EMBL/GenBank/DDBJ databases">
        <authorList>
            <person name="Peeters C."/>
        </authorList>
    </citation>
    <scope>NUCLEOTIDE SEQUENCE [LARGE SCALE GENOMIC DNA]</scope>
    <source>
        <strain evidence="2">LMG 22937</strain>
    </source>
</reference>
<gene>
    <name evidence="2" type="ORF">AWB67_05291</name>
</gene>
<comment type="caution">
    <text evidence="2">The sequence shown here is derived from an EMBL/GenBank/DDBJ whole genome shotgun (WGS) entry which is preliminary data.</text>
</comment>